<gene>
    <name evidence="6" type="ORF">LYSCAS_22320</name>
</gene>
<dbReference type="SMART" id="SM00448">
    <property type="entry name" value="REC"/>
    <property type="match status" value="1"/>
</dbReference>
<feature type="modified residue" description="4-aspartylphosphate" evidence="4">
    <location>
        <position position="60"/>
    </location>
</feature>
<dbReference type="Pfam" id="PF00072">
    <property type="entry name" value="Response_reg"/>
    <property type="match status" value="1"/>
</dbReference>
<accession>A0ABM7Q779</accession>
<keyword evidence="3" id="KW-0804">Transcription</keyword>
<evidence type="ECO:0000256" key="3">
    <source>
        <dbReference type="ARBA" id="ARBA00023163"/>
    </source>
</evidence>
<dbReference type="PROSITE" id="PS50110">
    <property type="entry name" value="RESPONSE_REGULATORY"/>
    <property type="match status" value="1"/>
</dbReference>
<dbReference type="Gene3D" id="3.40.50.2300">
    <property type="match status" value="1"/>
</dbReference>
<dbReference type="EMBL" id="AP024545">
    <property type="protein sequence ID" value="BCT93208.1"/>
    <property type="molecule type" value="Genomic_DNA"/>
</dbReference>
<evidence type="ECO:0000256" key="1">
    <source>
        <dbReference type="ARBA" id="ARBA00023015"/>
    </source>
</evidence>
<dbReference type="PANTHER" id="PTHR43214">
    <property type="entry name" value="TWO-COMPONENT RESPONSE REGULATOR"/>
    <property type="match status" value="1"/>
</dbReference>
<evidence type="ECO:0000256" key="2">
    <source>
        <dbReference type="ARBA" id="ARBA00023125"/>
    </source>
</evidence>
<reference evidence="6 7" key="1">
    <citation type="submission" date="2021-03" db="EMBL/GenBank/DDBJ databases">
        <title>Complete Genome Sequences of Two Lysobacter Strains Isolated from Sea Water (Lysobacter caseinilyticus) and Soil (Lysobacter helvus) in South Korea.</title>
        <authorList>
            <person name="Watanabe Y."/>
            <person name="Arakawa K."/>
        </authorList>
    </citation>
    <scope>NUCLEOTIDE SEQUENCE [LARGE SCALE GENOMIC DNA]</scope>
    <source>
        <strain evidence="6 7">KVB24</strain>
    </source>
</reference>
<evidence type="ECO:0000259" key="5">
    <source>
        <dbReference type="PROSITE" id="PS50110"/>
    </source>
</evidence>
<evidence type="ECO:0000256" key="4">
    <source>
        <dbReference type="PROSITE-ProRule" id="PRU00169"/>
    </source>
</evidence>
<dbReference type="SUPFAM" id="SSF52172">
    <property type="entry name" value="CheY-like"/>
    <property type="match status" value="1"/>
</dbReference>
<keyword evidence="7" id="KW-1185">Reference proteome</keyword>
<dbReference type="Proteomes" id="UP000681317">
    <property type="component" value="Chromosome"/>
</dbReference>
<organism evidence="6 7">
    <name type="scientific">Noviluteimonas caseinilytica</name>
    <dbReference type="NCBI Taxonomy" id="2675101"/>
    <lineage>
        <taxon>Bacteria</taxon>
        <taxon>Pseudomonadati</taxon>
        <taxon>Pseudomonadota</taxon>
        <taxon>Gammaproteobacteria</taxon>
        <taxon>Lysobacterales</taxon>
        <taxon>Lysobacteraceae</taxon>
        <taxon>Noviluteimonas</taxon>
    </lineage>
</organism>
<dbReference type="InterPro" id="IPR001789">
    <property type="entry name" value="Sig_transdc_resp-reg_receiver"/>
</dbReference>
<keyword evidence="2" id="KW-0238">DNA-binding</keyword>
<name>A0ABM7Q779_9GAMM</name>
<dbReference type="InterPro" id="IPR058245">
    <property type="entry name" value="NreC/VraR/RcsB-like_REC"/>
</dbReference>
<evidence type="ECO:0000313" key="6">
    <source>
        <dbReference type="EMBL" id="BCT93208.1"/>
    </source>
</evidence>
<sequence>MNAGHSRYPPRILLAEDSMSVARQLRRLLARDFEVVALVRDGWSLLQIARDLLPDAVVTDLRLPGLDGLPAVQTLCRERKDLAVVVTSVHTEPELMECVRAAGALGYVLKDDAGDDLIPAVHAALAGQVFVSASIAGRHRHEASHDDR</sequence>
<feature type="domain" description="Response regulatory" evidence="5">
    <location>
        <begin position="11"/>
        <end position="125"/>
    </location>
</feature>
<proteinExistence type="predicted"/>
<evidence type="ECO:0000313" key="7">
    <source>
        <dbReference type="Proteomes" id="UP000681317"/>
    </source>
</evidence>
<dbReference type="PANTHER" id="PTHR43214:SF41">
    <property type="entry name" value="NITRATE_NITRITE RESPONSE REGULATOR PROTEIN NARP"/>
    <property type="match status" value="1"/>
</dbReference>
<dbReference type="InterPro" id="IPR039420">
    <property type="entry name" value="WalR-like"/>
</dbReference>
<dbReference type="CDD" id="cd17535">
    <property type="entry name" value="REC_NarL-like"/>
    <property type="match status" value="1"/>
</dbReference>
<protein>
    <recommendedName>
        <fullName evidence="5">Response regulatory domain-containing protein</fullName>
    </recommendedName>
</protein>
<dbReference type="InterPro" id="IPR011006">
    <property type="entry name" value="CheY-like_superfamily"/>
</dbReference>
<keyword evidence="1" id="KW-0805">Transcription regulation</keyword>
<keyword evidence="4" id="KW-0597">Phosphoprotein</keyword>